<evidence type="ECO:0000256" key="1">
    <source>
        <dbReference type="SAM" id="SignalP"/>
    </source>
</evidence>
<evidence type="ECO:0000313" key="3">
    <source>
        <dbReference type="Proteomes" id="UP000053820"/>
    </source>
</evidence>
<dbReference type="HOGENOM" id="CLU_1199961_0_0_1"/>
<gene>
    <name evidence="2" type="ORF">HYDPIDRAFT_119692</name>
</gene>
<dbReference type="Proteomes" id="UP000053820">
    <property type="component" value="Unassembled WGS sequence"/>
</dbReference>
<feature type="chain" id="PRO_5002204394" evidence="1">
    <location>
        <begin position="25"/>
        <end position="231"/>
    </location>
</feature>
<reference evidence="2 3" key="1">
    <citation type="submission" date="2014-04" db="EMBL/GenBank/DDBJ databases">
        <title>Evolutionary Origins and Diversification of the Mycorrhizal Mutualists.</title>
        <authorList>
            <consortium name="DOE Joint Genome Institute"/>
            <consortium name="Mycorrhizal Genomics Consortium"/>
            <person name="Kohler A."/>
            <person name="Kuo A."/>
            <person name="Nagy L.G."/>
            <person name="Floudas D."/>
            <person name="Copeland A."/>
            <person name="Barry K.W."/>
            <person name="Cichocki N."/>
            <person name="Veneault-Fourrey C."/>
            <person name="LaButti K."/>
            <person name="Lindquist E.A."/>
            <person name="Lipzen A."/>
            <person name="Lundell T."/>
            <person name="Morin E."/>
            <person name="Murat C."/>
            <person name="Riley R."/>
            <person name="Ohm R."/>
            <person name="Sun H."/>
            <person name="Tunlid A."/>
            <person name="Henrissat B."/>
            <person name="Grigoriev I.V."/>
            <person name="Hibbett D.S."/>
            <person name="Martin F."/>
        </authorList>
    </citation>
    <scope>NUCLEOTIDE SEQUENCE [LARGE SCALE GENOMIC DNA]</scope>
    <source>
        <strain evidence="2 3">MD-312</strain>
    </source>
</reference>
<evidence type="ECO:0000313" key="2">
    <source>
        <dbReference type="EMBL" id="KIJ58309.1"/>
    </source>
</evidence>
<keyword evidence="3" id="KW-1185">Reference proteome</keyword>
<accession>A0A0C9UZ65</accession>
<protein>
    <submittedName>
        <fullName evidence="2">Uncharacterized protein</fullName>
    </submittedName>
</protein>
<proteinExistence type="predicted"/>
<dbReference type="EMBL" id="KN839956">
    <property type="protein sequence ID" value="KIJ58309.1"/>
    <property type="molecule type" value="Genomic_DNA"/>
</dbReference>
<keyword evidence="1" id="KW-0732">Signal</keyword>
<sequence length="231" mass="25642">MSIVQIYFLSLLFVFFMIPDNSVANNTLVSDDIHQDFAHISQSHKPIDKLLLHNATPSSTPPPPSTRLRTELQCPHLLATNLPPPGPTHYAVRRFWWLTPTKKTRPPPRASSSRARLEQLLNRPNAVYSDDAWNGGVEEVWKGLVGNKKLKHSLPMNLVIKVLHAGWLRDGETWPMGAVVPDSDEDLPVPTCEPECLSYQAAMNQLQAYPLTEHCQGGGGVCPSGLGTNQR</sequence>
<organism evidence="2 3">
    <name type="scientific">Hydnomerulius pinastri MD-312</name>
    <dbReference type="NCBI Taxonomy" id="994086"/>
    <lineage>
        <taxon>Eukaryota</taxon>
        <taxon>Fungi</taxon>
        <taxon>Dikarya</taxon>
        <taxon>Basidiomycota</taxon>
        <taxon>Agaricomycotina</taxon>
        <taxon>Agaricomycetes</taxon>
        <taxon>Agaricomycetidae</taxon>
        <taxon>Boletales</taxon>
        <taxon>Boletales incertae sedis</taxon>
        <taxon>Leucogyrophana</taxon>
    </lineage>
</organism>
<dbReference type="AlphaFoldDB" id="A0A0C9UZ65"/>
<dbReference type="OrthoDB" id="3366194at2759"/>
<feature type="signal peptide" evidence="1">
    <location>
        <begin position="1"/>
        <end position="24"/>
    </location>
</feature>
<name>A0A0C9UZ65_9AGAM</name>